<dbReference type="Pfam" id="PF01728">
    <property type="entry name" value="FtsJ"/>
    <property type="match status" value="1"/>
</dbReference>
<dbReference type="EMBL" id="JABMIG020000205">
    <property type="protein sequence ID" value="KAL3785962.1"/>
    <property type="molecule type" value="Genomic_DNA"/>
</dbReference>
<dbReference type="InterPro" id="IPR029063">
    <property type="entry name" value="SAM-dependent_MTases_sf"/>
</dbReference>
<dbReference type="AlphaFoldDB" id="A0ABD3PDR5"/>
<dbReference type="Proteomes" id="UP001516023">
    <property type="component" value="Unassembled WGS sequence"/>
</dbReference>
<gene>
    <name evidence="2" type="ORF">HJC23_005671</name>
</gene>
<reference evidence="2 3" key="1">
    <citation type="journal article" date="2020" name="G3 (Bethesda)">
        <title>Improved Reference Genome for Cyclotella cryptica CCMP332, a Model for Cell Wall Morphogenesis, Salinity Adaptation, and Lipid Production in Diatoms (Bacillariophyta).</title>
        <authorList>
            <person name="Roberts W.R."/>
            <person name="Downey K.M."/>
            <person name="Ruck E.C."/>
            <person name="Traller J.C."/>
            <person name="Alverson A.J."/>
        </authorList>
    </citation>
    <scope>NUCLEOTIDE SEQUENCE [LARGE SCALE GENOMIC DNA]</scope>
    <source>
        <strain evidence="2 3">CCMP332</strain>
    </source>
</reference>
<dbReference type="PANTHER" id="PTHR37524">
    <property type="entry name" value="RIBOSOMAL RNA LARGE SUBUNIT METHYLTRANSFERASE M"/>
    <property type="match status" value="1"/>
</dbReference>
<protein>
    <recommendedName>
        <fullName evidence="1">Ribosomal RNA methyltransferase FtsJ domain-containing protein</fullName>
    </recommendedName>
</protein>
<dbReference type="Gene3D" id="3.40.50.150">
    <property type="entry name" value="Vaccinia Virus protein VP39"/>
    <property type="match status" value="1"/>
</dbReference>
<evidence type="ECO:0000259" key="1">
    <source>
        <dbReference type="Pfam" id="PF01728"/>
    </source>
</evidence>
<dbReference type="InterPro" id="IPR002877">
    <property type="entry name" value="RNA_MeTrfase_FtsJ_dom"/>
</dbReference>
<organism evidence="2 3">
    <name type="scientific">Cyclotella cryptica</name>
    <dbReference type="NCBI Taxonomy" id="29204"/>
    <lineage>
        <taxon>Eukaryota</taxon>
        <taxon>Sar</taxon>
        <taxon>Stramenopiles</taxon>
        <taxon>Ochrophyta</taxon>
        <taxon>Bacillariophyta</taxon>
        <taxon>Coscinodiscophyceae</taxon>
        <taxon>Thalassiosirophycidae</taxon>
        <taxon>Stephanodiscales</taxon>
        <taxon>Stephanodiscaceae</taxon>
        <taxon>Cyclotella</taxon>
    </lineage>
</organism>
<feature type="domain" description="Ribosomal RNA methyltransferase FtsJ" evidence="1">
    <location>
        <begin position="293"/>
        <end position="418"/>
    </location>
</feature>
<evidence type="ECO:0000313" key="3">
    <source>
        <dbReference type="Proteomes" id="UP001516023"/>
    </source>
</evidence>
<dbReference type="PANTHER" id="PTHR37524:SF2">
    <property type="entry name" value="RIBOSOMAL RNA METHYLTRANSFERASE FTSJ DOMAIN-CONTAINING PROTEIN"/>
    <property type="match status" value="1"/>
</dbReference>
<comment type="caution">
    <text evidence="2">The sequence shown here is derived from an EMBL/GenBank/DDBJ whole genome shotgun (WGS) entry which is preliminary data.</text>
</comment>
<proteinExistence type="predicted"/>
<evidence type="ECO:0000313" key="2">
    <source>
        <dbReference type="EMBL" id="KAL3785962.1"/>
    </source>
</evidence>
<name>A0ABD3PDR5_9STRA</name>
<keyword evidence="3" id="KW-1185">Reference proteome</keyword>
<accession>A0ABD3PDR5</accession>
<sequence>MEESTAEEGRAIANQEGNPPLEVCTALSCEKQSKQGKTQSEKFPTKSQIYKNELTLADSNLLSANVVLQVHKSHLSRMMDFLSENFQAILPEKNASSQKANHTSSNGNISYIEVEIIAFHKSTGSKTCSLIFVRTSKERDFLVRLTAYKFVLQGLNKVYVLTNNKLFISGFIEDKDDDIGNALLQVLLSIERQSTETASVVVKVETFPSKIQRRTVSRLTAALGEKSIPEKELDIAPTNHTHTLTIIQANVPRCDGKKKLQASSPRYLVGISSMECTIPPIHETKEVTNDDICRAYHKLSEAIERYRDCYKTKSWPFPDVHVGSKRDKLPRLGVDCGAAPGGWTKYLVEKTACDKVYSIDPGKMSDFVLSLPNVHHLKMTGEAALPLLCDMLNRQEALISIWVSDMCVHDVSKQVDIFLQAKDKGALQSNAAFVLTIKCNVGHAKDRFEELTKIEVDRLKNAGAKELMVLHLFSNRIGERTVIGVIE</sequence>